<reference evidence="10" key="1">
    <citation type="submission" date="2019-01" db="EMBL/GenBank/DDBJ databases">
        <title>Stem cell differentiation trajectories in Hydra resolved at single-cell resolution.</title>
        <authorList>
            <person name="Siebert S."/>
            <person name="Farrell J.A."/>
            <person name="Cazet J.F."/>
            <person name="Abeykoon Y.L."/>
            <person name="Primack A.S."/>
            <person name="Schnitzler C.E."/>
            <person name="Juliano C.E."/>
        </authorList>
    </citation>
    <scope>NUCLEOTIDE SEQUENCE</scope>
    <source>
        <strain evidence="10">AEP</strain>
        <tissue evidence="10">Whole organism</tissue>
    </source>
</reference>
<evidence type="ECO:0000256" key="8">
    <source>
        <dbReference type="ARBA" id="ARBA00023303"/>
    </source>
</evidence>
<accession>A0A5B8HVK5</accession>
<dbReference type="PROSITE" id="PS51013">
    <property type="entry name" value="PANNEXIN"/>
    <property type="match status" value="1"/>
</dbReference>
<feature type="transmembrane region" description="Helical" evidence="9">
    <location>
        <begin position="196"/>
        <end position="216"/>
    </location>
</feature>
<keyword evidence="3" id="KW-1003">Cell membrane</keyword>
<evidence type="ECO:0000256" key="2">
    <source>
        <dbReference type="ARBA" id="ARBA00022448"/>
    </source>
</evidence>
<dbReference type="OrthoDB" id="5867527at2759"/>
<comment type="subcellular location">
    <subcellularLocation>
        <location evidence="1 9">Cell membrane</location>
        <topology evidence="1 9">Multi-pass membrane protein</topology>
    </subcellularLocation>
</comment>
<dbReference type="GO" id="GO:0005921">
    <property type="term" value="C:gap junction"/>
    <property type="evidence" value="ECO:0007669"/>
    <property type="project" value="UniProtKB-UniRule"/>
</dbReference>
<dbReference type="GO" id="GO:0005886">
    <property type="term" value="C:plasma membrane"/>
    <property type="evidence" value="ECO:0007669"/>
    <property type="project" value="UniProtKB-SubCell"/>
</dbReference>
<dbReference type="Pfam" id="PF00876">
    <property type="entry name" value="Innexin"/>
    <property type="match status" value="1"/>
</dbReference>
<sequence>MSTITNDIKKLINFKYKSRNDSITDQFNRVLMMKIMLIGAFLTGMSWYKDEIKCLAPKTPNDHIKLFSSQACWINGFYIYKELKTKSNFFGYYGVPIDMNHNGTTLSNETCVALGGLSKRCKPMTKLFYLQFQWFPFFLGILALSFYLPYLLFRYVNGDLLSLKNAIKPQEPKFDEVIRIYFNRNVNTLTRQHSKIALNIAVKVGYILVNVFAFLFTDSLLHGEFQSFGLKWFAWIRLSNSKKYNYVGERFVIKPGESLLPTFGFCDVSEVFLDVKHAISNDYKLVCEISQHILYHYVLIALWVMLVLGMFVSIIGFLTLLLNYLMPWLSFSSDEIEAKKVYKNCSIRERDYLTFINKNNMLFYGTLIRKLVEVQKYGGSEKNMGEKVYD</sequence>
<keyword evidence="7 9" id="KW-0472">Membrane</keyword>
<gene>
    <name evidence="10" type="primary">INX5</name>
    <name evidence="9" type="synonym">inx</name>
</gene>
<keyword evidence="8 9" id="KW-0407">Ion channel</keyword>
<evidence type="ECO:0000256" key="9">
    <source>
        <dbReference type="RuleBase" id="RU010713"/>
    </source>
</evidence>
<dbReference type="GO" id="GO:0034220">
    <property type="term" value="P:monoatomic ion transmembrane transport"/>
    <property type="evidence" value="ECO:0007669"/>
    <property type="project" value="UniProtKB-KW"/>
</dbReference>
<evidence type="ECO:0000313" key="10">
    <source>
        <dbReference type="EMBL" id="QDX46978.1"/>
    </source>
</evidence>
<evidence type="ECO:0000256" key="5">
    <source>
        <dbReference type="ARBA" id="ARBA00022989"/>
    </source>
</evidence>
<protein>
    <recommendedName>
        <fullName evidence="9">Innexin</fullName>
    </recommendedName>
</protein>
<name>A0A5B8HVK5_HYDVU</name>
<evidence type="ECO:0000256" key="4">
    <source>
        <dbReference type="ARBA" id="ARBA00022692"/>
    </source>
</evidence>
<keyword evidence="6 9" id="KW-0406">Ion transport</keyword>
<comment type="function">
    <text evidence="9">Structural component of the gap junctions.</text>
</comment>
<comment type="similarity">
    <text evidence="9">Belongs to the pannexin family.</text>
</comment>
<dbReference type="AlphaFoldDB" id="A0A5B8HVK5"/>
<evidence type="ECO:0000256" key="7">
    <source>
        <dbReference type="ARBA" id="ARBA00023136"/>
    </source>
</evidence>
<feature type="transmembrane region" description="Helical" evidence="9">
    <location>
        <begin position="127"/>
        <end position="153"/>
    </location>
</feature>
<keyword evidence="5 9" id="KW-1133">Transmembrane helix</keyword>
<feature type="transmembrane region" description="Helical" evidence="9">
    <location>
        <begin position="30"/>
        <end position="48"/>
    </location>
</feature>
<evidence type="ECO:0000256" key="3">
    <source>
        <dbReference type="ARBA" id="ARBA00022475"/>
    </source>
</evidence>
<keyword evidence="4 9" id="KW-0812">Transmembrane</keyword>
<organism evidence="10">
    <name type="scientific">Hydra vulgaris</name>
    <name type="common">Hydra</name>
    <name type="synonym">Hydra attenuata</name>
    <dbReference type="NCBI Taxonomy" id="6087"/>
    <lineage>
        <taxon>Eukaryota</taxon>
        <taxon>Metazoa</taxon>
        <taxon>Cnidaria</taxon>
        <taxon>Hydrozoa</taxon>
        <taxon>Hydroidolina</taxon>
        <taxon>Anthoathecata</taxon>
        <taxon>Aplanulata</taxon>
        <taxon>Hydridae</taxon>
        <taxon>Hydra</taxon>
    </lineage>
</organism>
<proteinExistence type="evidence at transcript level"/>
<dbReference type="InterPro" id="IPR000990">
    <property type="entry name" value="Innexin"/>
</dbReference>
<keyword evidence="2 9" id="KW-0813">Transport</keyword>
<evidence type="ECO:0000256" key="6">
    <source>
        <dbReference type="ARBA" id="ARBA00023065"/>
    </source>
</evidence>
<evidence type="ECO:0000256" key="1">
    <source>
        <dbReference type="ARBA" id="ARBA00004651"/>
    </source>
</evidence>
<dbReference type="EMBL" id="MK376920">
    <property type="protein sequence ID" value="QDX46978.1"/>
    <property type="molecule type" value="mRNA"/>
</dbReference>
<feature type="transmembrane region" description="Helical" evidence="9">
    <location>
        <begin position="294"/>
        <end position="322"/>
    </location>
</feature>